<dbReference type="Gene3D" id="2.160.20.10">
    <property type="entry name" value="Single-stranded right-handed beta-helix, Pectin lyase-like"/>
    <property type="match status" value="2"/>
</dbReference>
<evidence type="ECO:0000259" key="4">
    <source>
        <dbReference type="SMART" id="SM00722"/>
    </source>
</evidence>
<dbReference type="SMART" id="SM00722">
    <property type="entry name" value="CASH"/>
    <property type="match status" value="1"/>
</dbReference>
<evidence type="ECO:0000256" key="1">
    <source>
        <dbReference type="ARBA" id="ARBA00004906"/>
    </source>
</evidence>
<dbReference type="InterPro" id="IPR039448">
    <property type="entry name" value="Beta_helix"/>
</dbReference>
<reference evidence="5 6" key="1">
    <citation type="submission" date="2017-06" db="EMBL/GenBank/DDBJ databases">
        <authorList>
            <person name="Kim H.J."/>
            <person name="Triplett B.A."/>
        </authorList>
    </citation>
    <scope>NUCLEOTIDE SEQUENCE [LARGE SCALE GENOMIC DNA]</scope>
    <source>
        <strain evidence="5 6">DSM 11445</strain>
    </source>
</reference>
<dbReference type="InterPro" id="IPR012334">
    <property type="entry name" value="Pectin_lyas_fold"/>
</dbReference>
<dbReference type="Proteomes" id="UP000198440">
    <property type="component" value="Unassembled WGS sequence"/>
</dbReference>
<evidence type="ECO:0000313" key="6">
    <source>
        <dbReference type="Proteomes" id="UP000198440"/>
    </source>
</evidence>
<evidence type="ECO:0000313" key="5">
    <source>
        <dbReference type="EMBL" id="SNS51993.1"/>
    </source>
</evidence>
<dbReference type="SUPFAM" id="SSF51126">
    <property type="entry name" value="Pectin lyase-like"/>
    <property type="match status" value="2"/>
</dbReference>
<dbReference type="AlphaFoldDB" id="A0A239F6S2"/>
<accession>A0A239F6S2</accession>
<protein>
    <submittedName>
        <fullName evidence="5">Parallel beta-helix repeat (Two copies)</fullName>
    </submittedName>
</protein>
<dbReference type="InterPro" id="IPR011050">
    <property type="entry name" value="Pectin_lyase_fold/virulence"/>
</dbReference>
<keyword evidence="2" id="KW-0677">Repeat</keyword>
<dbReference type="SMART" id="SM00710">
    <property type="entry name" value="PbH1"/>
    <property type="match status" value="8"/>
</dbReference>
<organism evidence="5 6">
    <name type="scientific">Antarctobacter heliothermus</name>
    <dbReference type="NCBI Taxonomy" id="74033"/>
    <lineage>
        <taxon>Bacteria</taxon>
        <taxon>Pseudomonadati</taxon>
        <taxon>Pseudomonadota</taxon>
        <taxon>Alphaproteobacteria</taxon>
        <taxon>Rhodobacterales</taxon>
        <taxon>Roseobacteraceae</taxon>
        <taxon>Antarctobacter</taxon>
    </lineage>
</organism>
<keyword evidence="3" id="KW-0833">Ubl conjugation pathway</keyword>
<comment type="pathway">
    <text evidence="1">Protein modification; protein ubiquitination.</text>
</comment>
<dbReference type="Gene3D" id="2.40.10.10">
    <property type="entry name" value="Trypsin-like serine proteases"/>
    <property type="match status" value="2"/>
</dbReference>
<name>A0A239F6S2_9RHOB</name>
<dbReference type="InterPro" id="IPR043504">
    <property type="entry name" value="Peptidase_S1_PA_chymotrypsin"/>
</dbReference>
<dbReference type="InterPro" id="IPR051550">
    <property type="entry name" value="SCF-Subunits/Alg-Epimerases"/>
</dbReference>
<feature type="domain" description="Carbohydrate-binding/sugar hydrolysis" evidence="4">
    <location>
        <begin position="549"/>
        <end position="676"/>
    </location>
</feature>
<dbReference type="PANTHER" id="PTHR22990:SF20">
    <property type="entry name" value="F-BOX ONLY PROTEIN 11"/>
    <property type="match status" value="1"/>
</dbReference>
<dbReference type="PANTHER" id="PTHR22990">
    <property type="entry name" value="F-BOX ONLY PROTEIN"/>
    <property type="match status" value="1"/>
</dbReference>
<dbReference type="InterPro" id="IPR009003">
    <property type="entry name" value="Peptidase_S1_PA"/>
</dbReference>
<evidence type="ECO:0000256" key="3">
    <source>
        <dbReference type="ARBA" id="ARBA00022786"/>
    </source>
</evidence>
<proteinExistence type="predicted"/>
<dbReference type="SUPFAM" id="SSF50494">
    <property type="entry name" value="Trypsin-like serine proteases"/>
    <property type="match status" value="1"/>
</dbReference>
<dbReference type="InterPro" id="IPR022441">
    <property type="entry name" value="Para_beta_helix_rpt-2"/>
</dbReference>
<gene>
    <name evidence="5" type="ORF">SAMN04488078_101859</name>
</gene>
<dbReference type="InterPro" id="IPR006626">
    <property type="entry name" value="PbH1"/>
</dbReference>
<dbReference type="Pfam" id="PF13229">
    <property type="entry name" value="Beta_helix"/>
    <property type="match status" value="1"/>
</dbReference>
<dbReference type="NCBIfam" id="TIGR03804">
    <property type="entry name" value="para_beta_helix"/>
    <property type="match status" value="1"/>
</dbReference>
<evidence type="ECO:0000256" key="2">
    <source>
        <dbReference type="ARBA" id="ARBA00022737"/>
    </source>
</evidence>
<dbReference type="EMBL" id="FZON01000018">
    <property type="protein sequence ID" value="SNS51993.1"/>
    <property type="molecule type" value="Genomic_DNA"/>
</dbReference>
<dbReference type="InterPro" id="IPR006633">
    <property type="entry name" value="Carb-bd_sugar_hydrolysis-dom"/>
</dbReference>
<sequence>MDVCLRTSDGRQVEYLDPVGGFRVKSDKFVGLCTATLLPDNQLITARHCYFDDRVAALGFTEIEAVKVHFDFRQVDFIGDVQSFDVLPVEVASVTDVDAIILQVNGDANGAMGGHIPLIFQTRTQPRDALLMIHHPIAQPTQFSSGTCAVAREQSDLPDHAPNLRHMCETFGGSSGALILDADERVVVGLHQGTDVKPDARGRLDGFNIGFKFDPVNLALGLAFEPLNVVEGRLDGVLALRGLDRKRTVLEDVASRYPGTKVAARAAGMLQALPERDIDSEALAALEAVGKIADPARRKAALDQVGRDFDGTQAARQAKRLLALMQPKQKTRDEHATDWLVLALQITDDAWQRALLEAIVSEFDGTAAAGSAAAMLAKMAVANRVPKQVVEPNPSIGPIVAMTVKQDGSGDFRTIADAVKAAEPGARIEIYPGTYQGGVDVDKALDLVGIGDRDKIIWEAKDDAVIHWTAGSGRIANLSLRQLGGKFHSVNFDGGSALLEDCDLTSLGWAIVAIHKRADPVLRGNVIHNGKQGGVLVFNKGRGLLEKNEIYGNGLAGVSIKTDADPVLRGNVIRDGKQGGAMIYERGRGLLENNEIFGNAFSNVEIRIAADPVLRGNVIRGGKYSGVFIHDKGRGLLEENEIYGNAQNGVSIGSEADPELRGNVISGNTYHAIEIYDGGKGTIVGNDLRGNVRGAFDVEITAGDVIRRDNQE</sequence>